<feature type="region of interest" description="Disordered" evidence="1">
    <location>
        <begin position="694"/>
        <end position="735"/>
    </location>
</feature>
<dbReference type="InterPro" id="IPR015915">
    <property type="entry name" value="Kelch-typ_b-propeller"/>
</dbReference>
<feature type="region of interest" description="Disordered" evidence="1">
    <location>
        <begin position="1008"/>
        <end position="1030"/>
    </location>
</feature>
<evidence type="ECO:0008006" key="6">
    <source>
        <dbReference type="Google" id="ProtNLM"/>
    </source>
</evidence>
<feature type="region of interest" description="Disordered" evidence="1">
    <location>
        <begin position="845"/>
        <end position="870"/>
    </location>
</feature>
<accession>A0A9P4NF51</accession>
<dbReference type="AlphaFoldDB" id="A0A9P4NF51"/>
<feature type="compositionally biased region" description="Basic and acidic residues" evidence="1">
    <location>
        <begin position="581"/>
        <end position="593"/>
    </location>
</feature>
<evidence type="ECO:0000313" key="4">
    <source>
        <dbReference type="EMBL" id="KAF2418244.1"/>
    </source>
</evidence>
<dbReference type="Gene3D" id="2.120.10.80">
    <property type="entry name" value="Kelch-type beta propeller"/>
    <property type="match status" value="1"/>
</dbReference>
<feature type="compositionally biased region" description="Basic and acidic residues" evidence="1">
    <location>
        <begin position="660"/>
        <end position="674"/>
    </location>
</feature>
<gene>
    <name evidence="4" type="ORF">EJ08DRAFT_683948</name>
</gene>
<sequence>MKRFSLLGLPAPLLLLLGLAHGDQLPYNPTRIFGSPQYDRSVYVLRPISASSSQCSLASLNISTLATSSLPYTQLFSTLPFLEDGVSTPINAVMDGGGNITILTGSCSSNDTAQLWRLSLGGKETGVGTWKQQNLGQITTAQAGGLAGPNFLATGISFSSKVSALDQDTKLYFFGGMCPTSAATTDSWMSSANYSSSMLTYTPKVAGNALLYTEGTAAIRTQPIPQAGHSITALDPTYSNKSDGTSTQQQDFVLLGGHIQQAFLNMSQVALFSLPQEAWTFFPVDQASRNGHSDLALRDGNAEISPRSGHTATLSSDGKKIILLGGWVGDVNTPAIPQLAILNVGAGYGGSGSWSWSIPSTPSGPGIVTNAGIYGHAAMLLPGDVLLVVGGYTMAAPTTSRRRRATVSQMLNTKAFLYNITSNTWQSDYSFPSSSAPGTSSIDNGPLSTISQKAGLGAGLGVGIAAVTGLLIFYLWYKRRLFKQRETREEEMRSLAYTSHSYDVDEWGMPILDGRFVSVDMYSDREKAAMTAHPDGSPGSKPGPPIRRSTSAQDAERTGLLVEIPSPTRGLRRNVPSRSSYTHEKRLSRNMDMENIHPIVERDEDDVHAAAAGASEMSQRSAALHERTSALLANAPIFDPYVEGVSVRSPLGSHPVSPDRSPETGRSKGEREQEVQGWVSEWEKAAEALISAPEMGAAVGNNPSTGRMSPPKSDRTSSTLSDQSSHSTALSYISNSGGGVTGIARTLSTRSAAFLNSLTSSFGGSTAGGVSPTSEKSLAAIHATLPSQQARASKISTTTAGASRPATAVSIPRTNTGHSHKNEGDSFTTARTSFAQLLAEGEALLSPSPQNPYSRNKSEPSSPIREKKGVSWVGSVKRAISGAYNANTTDTAAGRSTSLTAASARYSQTPSPTRPGHSISGPAGSPRRAASDAGFWKGRRGQRDWQSDPSTQLASTAIEAREADDAGSEEDDWDVEGAAEGRVVQLMFTVPRERLRVVNADVDGRSLISFDDDRGKIDGKGKERLDRNVD</sequence>
<evidence type="ECO:0000313" key="5">
    <source>
        <dbReference type="Proteomes" id="UP000800235"/>
    </source>
</evidence>
<feature type="compositionally biased region" description="Polar residues" evidence="1">
    <location>
        <begin position="900"/>
        <end position="911"/>
    </location>
</feature>
<dbReference type="EMBL" id="MU007131">
    <property type="protein sequence ID" value="KAF2418244.1"/>
    <property type="molecule type" value="Genomic_DNA"/>
</dbReference>
<feature type="chain" id="PRO_5040361045" description="Galactose oxidase" evidence="3">
    <location>
        <begin position="23"/>
        <end position="1030"/>
    </location>
</feature>
<feature type="transmembrane region" description="Helical" evidence="2">
    <location>
        <begin position="456"/>
        <end position="477"/>
    </location>
</feature>
<keyword evidence="2" id="KW-1133">Transmembrane helix</keyword>
<evidence type="ECO:0000256" key="2">
    <source>
        <dbReference type="SAM" id="Phobius"/>
    </source>
</evidence>
<keyword evidence="2" id="KW-0472">Membrane</keyword>
<organism evidence="4 5">
    <name type="scientific">Tothia fuscella</name>
    <dbReference type="NCBI Taxonomy" id="1048955"/>
    <lineage>
        <taxon>Eukaryota</taxon>
        <taxon>Fungi</taxon>
        <taxon>Dikarya</taxon>
        <taxon>Ascomycota</taxon>
        <taxon>Pezizomycotina</taxon>
        <taxon>Dothideomycetes</taxon>
        <taxon>Pleosporomycetidae</taxon>
        <taxon>Venturiales</taxon>
        <taxon>Cylindrosympodiaceae</taxon>
        <taxon>Tothia</taxon>
    </lineage>
</organism>
<dbReference type="Proteomes" id="UP000800235">
    <property type="component" value="Unassembled WGS sequence"/>
</dbReference>
<comment type="caution">
    <text evidence="4">The sequence shown here is derived from an EMBL/GenBank/DDBJ whole genome shotgun (WGS) entry which is preliminary data.</text>
</comment>
<keyword evidence="3" id="KW-0732">Signal</keyword>
<feature type="compositionally biased region" description="Polar residues" evidence="1">
    <location>
        <begin position="847"/>
        <end position="861"/>
    </location>
</feature>
<dbReference type="SUPFAM" id="SSF50965">
    <property type="entry name" value="Galactose oxidase, central domain"/>
    <property type="match status" value="1"/>
</dbReference>
<reference evidence="4" key="1">
    <citation type="journal article" date="2020" name="Stud. Mycol.">
        <title>101 Dothideomycetes genomes: a test case for predicting lifestyles and emergence of pathogens.</title>
        <authorList>
            <person name="Haridas S."/>
            <person name="Albert R."/>
            <person name="Binder M."/>
            <person name="Bloem J."/>
            <person name="Labutti K."/>
            <person name="Salamov A."/>
            <person name="Andreopoulos B."/>
            <person name="Baker S."/>
            <person name="Barry K."/>
            <person name="Bills G."/>
            <person name="Bluhm B."/>
            <person name="Cannon C."/>
            <person name="Castanera R."/>
            <person name="Culley D."/>
            <person name="Daum C."/>
            <person name="Ezra D."/>
            <person name="Gonzalez J."/>
            <person name="Henrissat B."/>
            <person name="Kuo A."/>
            <person name="Liang C."/>
            <person name="Lipzen A."/>
            <person name="Lutzoni F."/>
            <person name="Magnuson J."/>
            <person name="Mondo S."/>
            <person name="Nolan M."/>
            <person name="Ohm R."/>
            <person name="Pangilinan J."/>
            <person name="Park H.-J."/>
            <person name="Ramirez L."/>
            <person name="Alfaro M."/>
            <person name="Sun H."/>
            <person name="Tritt A."/>
            <person name="Yoshinaga Y."/>
            <person name="Zwiers L.-H."/>
            <person name="Turgeon B."/>
            <person name="Goodwin S."/>
            <person name="Spatafora J."/>
            <person name="Crous P."/>
            <person name="Grigoriev I."/>
        </authorList>
    </citation>
    <scope>NUCLEOTIDE SEQUENCE</scope>
    <source>
        <strain evidence="4">CBS 130266</strain>
    </source>
</reference>
<keyword evidence="2" id="KW-0812">Transmembrane</keyword>
<feature type="region of interest" description="Disordered" evidence="1">
    <location>
        <begin position="528"/>
        <end position="593"/>
    </location>
</feature>
<evidence type="ECO:0000256" key="3">
    <source>
        <dbReference type="SAM" id="SignalP"/>
    </source>
</evidence>
<keyword evidence="5" id="KW-1185">Reference proteome</keyword>
<feature type="compositionally biased region" description="Polar residues" evidence="1">
    <location>
        <begin position="789"/>
        <end position="801"/>
    </location>
</feature>
<feature type="compositionally biased region" description="Low complexity" evidence="1">
    <location>
        <begin position="716"/>
        <end position="728"/>
    </location>
</feature>
<protein>
    <recommendedName>
        <fullName evidence="6">Galactose oxidase</fullName>
    </recommendedName>
</protein>
<feature type="region of interest" description="Disordered" evidence="1">
    <location>
        <begin position="649"/>
        <end position="677"/>
    </location>
</feature>
<evidence type="ECO:0000256" key="1">
    <source>
        <dbReference type="SAM" id="MobiDB-lite"/>
    </source>
</evidence>
<feature type="signal peptide" evidence="3">
    <location>
        <begin position="1"/>
        <end position="22"/>
    </location>
</feature>
<feature type="compositionally biased region" description="Basic and acidic residues" evidence="1">
    <location>
        <begin position="1011"/>
        <end position="1030"/>
    </location>
</feature>
<name>A0A9P4NF51_9PEZI</name>
<proteinExistence type="predicted"/>
<feature type="region of interest" description="Disordered" evidence="1">
    <location>
        <begin position="789"/>
        <end position="826"/>
    </location>
</feature>
<feature type="region of interest" description="Disordered" evidence="1">
    <location>
        <begin position="900"/>
        <end position="932"/>
    </location>
</feature>
<dbReference type="InterPro" id="IPR011043">
    <property type="entry name" value="Gal_Oxase/kelch_b-propeller"/>
</dbReference>
<dbReference type="OrthoDB" id="205993at2759"/>